<protein>
    <submittedName>
        <fullName evidence="7">Aspartyl/asparaginyl-tRNA synthetase</fullName>
    </submittedName>
</protein>
<evidence type="ECO:0000256" key="5">
    <source>
        <dbReference type="ARBA" id="ARBA00023146"/>
    </source>
</evidence>
<organism evidence="7 8">
    <name type="scientific">Mesotoga prima</name>
    <dbReference type="NCBI Taxonomy" id="1184387"/>
    <lineage>
        <taxon>Bacteria</taxon>
        <taxon>Thermotogati</taxon>
        <taxon>Thermotogota</taxon>
        <taxon>Thermotogae</taxon>
        <taxon>Kosmotogales</taxon>
        <taxon>Kosmotogaceae</taxon>
        <taxon>Mesotoga</taxon>
    </lineage>
</organism>
<evidence type="ECO:0000313" key="8">
    <source>
        <dbReference type="Proteomes" id="UP000054092"/>
    </source>
</evidence>
<evidence type="ECO:0000256" key="3">
    <source>
        <dbReference type="ARBA" id="ARBA00022840"/>
    </source>
</evidence>
<dbReference type="GO" id="GO:0005524">
    <property type="term" value="F:ATP binding"/>
    <property type="evidence" value="ECO:0007669"/>
    <property type="project" value="UniProtKB-KW"/>
</dbReference>
<dbReference type="PANTHER" id="PTHR22594">
    <property type="entry name" value="ASPARTYL/LYSYL-TRNA SYNTHETASE"/>
    <property type="match status" value="1"/>
</dbReference>
<dbReference type="InterPro" id="IPR004364">
    <property type="entry name" value="Aa-tRNA-synt_II"/>
</dbReference>
<dbReference type="SUPFAM" id="SSF55681">
    <property type="entry name" value="Class II aaRS and biotin synthetases"/>
    <property type="match status" value="1"/>
</dbReference>
<feature type="domain" description="Aminoacyl-transfer RNA synthetases class-II family profile" evidence="6">
    <location>
        <begin position="93"/>
        <end position="304"/>
    </location>
</feature>
<dbReference type="PATRIC" id="fig|1184387.3.peg.137"/>
<comment type="caution">
    <text evidence="7">The sequence shown here is derived from an EMBL/GenBank/DDBJ whole genome shotgun (WGS) entry which is preliminary data.</text>
</comment>
<dbReference type="PANTHER" id="PTHR22594:SF48">
    <property type="entry name" value="ASPARAGINYL-TRNA SYNTHETASE-RELATED PROTEIN (N-TRUNCATION)"/>
    <property type="match status" value="1"/>
</dbReference>
<evidence type="ECO:0000313" key="7">
    <source>
        <dbReference type="EMBL" id="KUK78404.1"/>
    </source>
</evidence>
<name>A0A101HKF2_9BACT</name>
<sequence>MESTGRLSTRILEHLSNPLVKSAVRVKSALLGEANNFLRGKGFVELLPTVVSPITDPLNHEVHNAKFRYYDQEYRLTQSMIFHKQLACKSFDRIFIVSPNVRLETSEKALSGKHLFEFSQIDLEIKNASRDDVMLLVEDLLASVITTIKESCKRELEYLSSDPLVPSRPFAKVKFMDAYEQYGKDFETVLSSSFTEPFWLIDFPIWEREFYDLLSDDGKTLKDMDLILPKGFGETLSGGEREWEHPRIINRMEFKGTDPEELAWYMEIAEMRELVPTAGCGIGVERLARYVCSLDNVLKTRLFPKVPGQSWI</sequence>
<dbReference type="Gene3D" id="3.30.930.10">
    <property type="entry name" value="Bira Bifunctional Protein, Domain 2"/>
    <property type="match status" value="1"/>
</dbReference>
<keyword evidence="1" id="KW-0436">Ligase</keyword>
<keyword evidence="5 7" id="KW-0030">Aminoacyl-tRNA synthetase</keyword>
<dbReference type="InterPro" id="IPR045864">
    <property type="entry name" value="aa-tRNA-synth_II/BPL/LPL"/>
</dbReference>
<proteinExistence type="predicted"/>
<evidence type="ECO:0000259" key="6">
    <source>
        <dbReference type="PROSITE" id="PS50862"/>
    </source>
</evidence>
<keyword evidence="2" id="KW-0547">Nucleotide-binding</keyword>
<dbReference type="Pfam" id="PF00152">
    <property type="entry name" value="tRNA-synt_2"/>
    <property type="match status" value="1"/>
</dbReference>
<reference evidence="8" key="1">
    <citation type="journal article" date="2015" name="MBio">
        <title>Genome-Resolved Metagenomic Analysis Reveals Roles for Candidate Phyla and Other Microbial Community Members in Biogeochemical Transformations in Oil Reservoirs.</title>
        <authorList>
            <person name="Hu P."/>
            <person name="Tom L."/>
            <person name="Singh A."/>
            <person name="Thomas B.C."/>
            <person name="Baker B.J."/>
            <person name="Piceno Y.M."/>
            <person name="Andersen G.L."/>
            <person name="Banfield J.F."/>
        </authorList>
    </citation>
    <scope>NUCLEOTIDE SEQUENCE [LARGE SCALE GENOMIC DNA]</scope>
</reference>
<dbReference type="PROSITE" id="PS50862">
    <property type="entry name" value="AA_TRNA_LIGASE_II"/>
    <property type="match status" value="1"/>
</dbReference>
<accession>A0A101HKF2</accession>
<dbReference type="InterPro" id="IPR006195">
    <property type="entry name" value="aa-tRNA-synth_II"/>
</dbReference>
<evidence type="ECO:0000256" key="4">
    <source>
        <dbReference type="ARBA" id="ARBA00022917"/>
    </source>
</evidence>
<dbReference type="GO" id="GO:0006421">
    <property type="term" value="P:asparaginyl-tRNA aminoacylation"/>
    <property type="evidence" value="ECO:0007669"/>
    <property type="project" value="TreeGrafter"/>
</dbReference>
<dbReference type="EMBL" id="LGGP01000378">
    <property type="protein sequence ID" value="KUK78404.1"/>
    <property type="molecule type" value="Genomic_DNA"/>
</dbReference>
<dbReference type="Proteomes" id="UP000054092">
    <property type="component" value="Unassembled WGS sequence"/>
</dbReference>
<evidence type="ECO:0000256" key="2">
    <source>
        <dbReference type="ARBA" id="ARBA00022741"/>
    </source>
</evidence>
<dbReference type="AlphaFoldDB" id="A0A101HKF2"/>
<dbReference type="GO" id="GO:0004816">
    <property type="term" value="F:asparagine-tRNA ligase activity"/>
    <property type="evidence" value="ECO:0007669"/>
    <property type="project" value="TreeGrafter"/>
</dbReference>
<gene>
    <name evidence="7" type="ORF">XD94_1735</name>
</gene>
<dbReference type="NCBIfam" id="NF005054">
    <property type="entry name" value="PRK06462.1-4"/>
    <property type="match status" value="1"/>
</dbReference>
<evidence type="ECO:0000256" key="1">
    <source>
        <dbReference type="ARBA" id="ARBA00022598"/>
    </source>
</evidence>
<keyword evidence="4" id="KW-0648">Protein biosynthesis</keyword>
<keyword evidence="3" id="KW-0067">ATP-binding</keyword>